<comment type="caution">
    <text evidence="7">The sequence shown here is derived from an EMBL/GenBank/DDBJ whole genome shotgun (WGS) entry which is preliminary data.</text>
</comment>
<feature type="domain" description="Protein kinase" evidence="6">
    <location>
        <begin position="101"/>
        <end position="447"/>
    </location>
</feature>
<dbReference type="SUPFAM" id="SSF56112">
    <property type="entry name" value="Protein kinase-like (PK-like)"/>
    <property type="match status" value="1"/>
</dbReference>
<dbReference type="InterPro" id="IPR000719">
    <property type="entry name" value="Prot_kinase_dom"/>
</dbReference>
<evidence type="ECO:0000313" key="7">
    <source>
        <dbReference type="EMBL" id="KAG8238948.1"/>
    </source>
</evidence>
<dbReference type="GO" id="GO:0004674">
    <property type="term" value="F:protein serine/threonine kinase activity"/>
    <property type="evidence" value="ECO:0007669"/>
    <property type="project" value="UniProtKB-EC"/>
</dbReference>
<dbReference type="SMART" id="SM00220">
    <property type="entry name" value="S_TKc"/>
    <property type="match status" value="1"/>
</dbReference>
<dbReference type="EMBL" id="KZ309475">
    <property type="protein sequence ID" value="KAG8238948.1"/>
    <property type="molecule type" value="Genomic_DNA"/>
</dbReference>
<reference evidence="7" key="2">
    <citation type="submission" date="2017-10" db="EMBL/GenBank/DDBJ databases">
        <title>Ladona fulva Genome sequencing and assembly.</title>
        <authorList>
            <person name="Murali S."/>
            <person name="Richards S."/>
            <person name="Bandaranaike D."/>
            <person name="Bellair M."/>
            <person name="Blankenburg K."/>
            <person name="Chao H."/>
            <person name="Dinh H."/>
            <person name="Doddapaneni H."/>
            <person name="Dugan-Rocha S."/>
            <person name="Elkadiri S."/>
            <person name="Gnanaolivu R."/>
            <person name="Hernandez B."/>
            <person name="Skinner E."/>
            <person name="Javaid M."/>
            <person name="Lee S."/>
            <person name="Li M."/>
            <person name="Ming W."/>
            <person name="Munidasa M."/>
            <person name="Muniz J."/>
            <person name="Nguyen L."/>
            <person name="Hughes D."/>
            <person name="Osuji N."/>
            <person name="Pu L.-L."/>
            <person name="Puazo M."/>
            <person name="Qu C."/>
            <person name="Quiroz J."/>
            <person name="Raj R."/>
            <person name="Weissenberger G."/>
            <person name="Xin Y."/>
            <person name="Zou X."/>
            <person name="Han Y."/>
            <person name="Worley K."/>
            <person name="Muzny D."/>
            <person name="Gibbs R."/>
        </authorList>
    </citation>
    <scope>NUCLEOTIDE SEQUENCE</scope>
    <source>
        <strain evidence="7">Sampled in the wild</strain>
    </source>
</reference>
<feature type="binding site" evidence="4">
    <location>
        <position position="135"/>
    </location>
    <ligand>
        <name>ATP</name>
        <dbReference type="ChEBI" id="CHEBI:30616"/>
    </ligand>
</feature>
<sequence>MPLMRLRRDYMNQAPQANRSQYVDMNTLFQEARDVEGIEKYSILYSRKFFSIKLQYSRELMPRYHEMVEEFKKKRIAANGYRLPDPIRDGEVLTDIKDKKWRIGKAIGLGGFGEIYLASDDVHKPVNQDAKYVVKVEPHSNGPLFVEMNFYIRAAQPEMIQSWMKERKLKFLGMPCYISSGSHEYKREKYRFLVMNRFGKDLSKVFVESKKKFHLMTVLHLGIQIINVLEYVHSKDYIHADIKGSNLLLGEELGRIYLVDFGLATRYRKPNGKHKEYGHDERRAHEGTPEFTSRDAHIGAHSRRGDLEILGYNMLQWLCSELPWEGNLSDMEYVHLQKKTFMSNIPAFMWRCFPDTGPPDCIEKYFRYVSSLDFETQPDYSYCRELLRSGMKNETFDNNGKLLFGLMPVKVAKNKRATKRKANEEPENRGSIKKRVLFRNVGRKPCVPQNYNRMTRNSNAAPVLRSRQNFSWEKVLSGDPEVLLKKKSGSVNRKAHQVAYKISNQEKQIFQENSNSEEEMQENSSDSIDISACGIPTPAMLEVLERRKALAMGQPAKKWRNDSVPSDPSDILTPAMEEVMRRRKIDLTDSAIGEQEEDSEDEEYTKGGRRRLRMKLRDKKPMNMCEWMSSSSSASSSNVSVISFSCYAAASDYSSISYSSVSTVDSDVDTRKKRAVSAKASSRQKCKQVTRSRTRYNLRPVSERLLTDLE</sequence>
<organism evidence="7 8">
    <name type="scientific">Ladona fulva</name>
    <name type="common">Scarce chaser dragonfly</name>
    <name type="synonym">Libellula fulva</name>
    <dbReference type="NCBI Taxonomy" id="123851"/>
    <lineage>
        <taxon>Eukaryota</taxon>
        <taxon>Metazoa</taxon>
        <taxon>Ecdysozoa</taxon>
        <taxon>Arthropoda</taxon>
        <taxon>Hexapoda</taxon>
        <taxon>Insecta</taxon>
        <taxon>Pterygota</taxon>
        <taxon>Palaeoptera</taxon>
        <taxon>Odonata</taxon>
        <taxon>Epiprocta</taxon>
        <taxon>Anisoptera</taxon>
        <taxon>Libelluloidea</taxon>
        <taxon>Libellulidae</taxon>
        <taxon>Ladona</taxon>
    </lineage>
</organism>
<feature type="compositionally biased region" description="Acidic residues" evidence="5">
    <location>
        <begin position="594"/>
        <end position="603"/>
    </location>
</feature>
<dbReference type="PROSITE" id="PS50011">
    <property type="entry name" value="PROTEIN_KINASE_DOM"/>
    <property type="match status" value="1"/>
</dbReference>
<dbReference type="AlphaFoldDB" id="A0A8K0KVJ4"/>
<feature type="compositionally biased region" description="Basic and acidic residues" evidence="5">
    <location>
        <begin position="273"/>
        <end position="295"/>
    </location>
</feature>
<dbReference type="InterPro" id="IPR017441">
    <property type="entry name" value="Protein_kinase_ATP_BS"/>
</dbReference>
<feature type="region of interest" description="Disordered" evidence="5">
    <location>
        <begin position="272"/>
        <end position="295"/>
    </location>
</feature>
<evidence type="ECO:0000259" key="6">
    <source>
        <dbReference type="PROSITE" id="PS50011"/>
    </source>
</evidence>
<keyword evidence="3 4" id="KW-0067">ATP-binding</keyword>
<dbReference type="Gene3D" id="1.10.510.10">
    <property type="entry name" value="Transferase(Phosphotransferase) domain 1"/>
    <property type="match status" value="1"/>
</dbReference>
<keyword evidence="8" id="KW-1185">Reference proteome</keyword>
<dbReference type="EC" id="2.7.11.1" evidence="1"/>
<feature type="region of interest" description="Disordered" evidence="5">
    <location>
        <begin position="587"/>
        <end position="611"/>
    </location>
</feature>
<dbReference type="GO" id="GO:0005524">
    <property type="term" value="F:ATP binding"/>
    <property type="evidence" value="ECO:0007669"/>
    <property type="project" value="UniProtKB-UniRule"/>
</dbReference>
<gene>
    <name evidence="7" type="ORF">J437_LFUL018698</name>
</gene>
<evidence type="ECO:0000256" key="2">
    <source>
        <dbReference type="ARBA" id="ARBA00022741"/>
    </source>
</evidence>
<accession>A0A8K0KVJ4</accession>
<dbReference type="InterPro" id="IPR011009">
    <property type="entry name" value="Kinase-like_dom_sf"/>
</dbReference>
<dbReference type="CDD" id="cd14015">
    <property type="entry name" value="STKc_VRK"/>
    <property type="match status" value="1"/>
</dbReference>
<feature type="region of interest" description="Disordered" evidence="5">
    <location>
        <begin position="664"/>
        <end position="693"/>
    </location>
</feature>
<reference evidence="7" key="1">
    <citation type="submission" date="2013-04" db="EMBL/GenBank/DDBJ databases">
        <authorList>
            <person name="Qu J."/>
            <person name="Murali S.C."/>
            <person name="Bandaranaike D."/>
            <person name="Bellair M."/>
            <person name="Blankenburg K."/>
            <person name="Chao H."/>
            <person name="Dinh H."/>
            <person name="Doddapaneni H."/>
            <person name="Downs B."/>
            <person name="Dugan-Rocha S."/>
            <person name="Elkadiri S."/>
            <person name="Gnanaolivu R.D."/>
            <person name="Hernandez B."/>
            <person name="Javaid M."/>
            <person name="Jayaseelan J.C."/>
            <person name="Lee S."/>
            <person name="Li M."/>
            <person name="Ming W."/>
            <person name="Munidasa M."/>
            <person name="Muniz J."/>
            <person name="Nguyen L."/>
            <person name="Ongeri F."/>
            <person name="Osuji N."/>
            <person name="Pu L.-L."/>
            <person name="Puazo M."/>
            <person name="Qu C."/>
            <person name="Quiroz J."/>
            <person name="Raj R."/>
            <person name="Weissenberger G."/>
            <person name="Xin Y."/>
            <person name="Zou X."/>
            <person name="Han Y."/>
            <person name="Richards S."/>
            <person name="Worley K."/>
            <person name="Muzny D."/>
            <person name="Gibbs R."/>
        </authorList>
    </citation>
    <scope>NUCLEOTIDE SEQUENCE</scope>
    <source>
        <strain evidence="7">Sampled in the wild</strain>
    </source>
</reference>
<dbReference type="PROSITE" id="PS00107">
    <property type="entry name" value="PROTEIN_KINASE_ATP"/>
    <property type="match status" value="1"/>
</dbReference>
<dbReference type="OrthoDB" id="2687620at2759"/>
<evidence type="ECO:0000313" key="8">
    <source>
        <dbReference type="Proteomes" id="UP000792457"/>
    </source>
</evidence>
<dbReference type="InterPro" id="IPR008271">
    <property type="entry name" value="Ser/Thr_kinase_AS"/>
</dbReference>
<dbReference type="PANTHER" id="PTHR11909">
    <property type="entry name" value="CASEIN KINASE-RELATED"/>
    <property type="match status" value="1"/>
</dbReference>
<evidence type="ECO:0000256" key="5">
    <source>
        <dbReference type="SAM" id="MobiDB-lite"/>
    </source>
</evidence>
<protein>
    <recommendedName>
        <fullName evidence="1">non-specific serine/threonine protein kinase</fullName>
        <ecNumber evidence="1">2.7.11.1</ecNumber>
    </recommendedName>
</protein>
<evidence type="ECO:0000256" key="4">
    <source>
        <dbReference type="PROSITE-ProRule" id="PRU10141"/>
    </source>
</evidence>
<dbReference type="InterPro" id="IPR050235">
    <property type="entry name" value="CK1_Ser-Thr_kinase"/>
</dbReference>
<keyword evidence="2 4" id="KW-0547">Nucleotide-binding</keyword>
<dbReference type="Proteomes" id="UP000792457">
    <property type="component" value="Unassembled WGS sequence"/>
</dbReference>
<dbReference type="Pfam" id="PF00069">
    <property type="entry name" value="Pkinase"/>
    <property type="match status" value="1"/>
</dbReference>
<dbReference type="PROSITE" id="PS00108">
    <property type="entry name" value="PROTEIN_KINASE_ST"/>
    <property type="match status" value="1"/>
</dbReference>
<feature type="compositionally biased region" description="Basic residues" evidence="5">
    <location>
        <begin position="671"/>
        <end position="693"/>
    </location>
</feature>
<evidence type="ECO:0000256" key="3">
    <source>
        <dbReference type="ARBA" id="ARBA00022840"/>
    </source>
</evidence>
<evidence type="ECO:0000256" key="1">
    <source>
        <dbReference type="ARBA" id="ARBA00012513"/>
    </source>
</evidence>
<name>A0A8K0KVJ4_LADFU</name>
<proteinExistence type="predicted"/>